<dbReference type="AlphaFoldDB" id="A0A656HGR4"/>
<dbReference type="Proteomes" id="UP000005317">
    <property type="component" value="Unassembled WGS sequence"/>
</dbReference>
<keyword evidence="3" id="KW-1185">Reference proteome</keyword>
<evidence type="ECO:0000313" key="2">
    <source>
        <dbReference type="EMBL" id="EIJ34225.1"/>
    </source>
</evidence>
<dbReference type="RefSeq" id="WP_002708166.1">
    <property type="nucleotide sequence ID" value="NZ_JH651384.1"/>
</dbReference>
<evidence type="ECO:0000256" key="1">
    <source>
        <dbReference type="SAM" id="MobiDB-lite"/>
    </source>
</evidence>
<dbReference type="EMBL" id="JH651384">
    <property type="protein sequence ID" value="EIJ34225.1"/>
    <property type="molecule type" value="Genomic_DNA"/>
</dbReference>
<gene>
    <name evidence="2" type="ORF">Thini_1631</name>
</gene>
<name>A0A656HGR4_THINJ</name>
<accession>A0A656HGR4</accession>
<evidence type="ECO:0000313" key="3">
    <source>
        <dbReference type="Proteomes" id="UP000005317"/>
    </source>
</evidence>
<reference evidence="3" key="1">
    <citation type="journal article" date="2011" name="Stand. Genomic Sci.">
        <title>Genome sequence of the filamentous, gliding Thiothrix nivea neotype strain (JP2(T)).</title>
        <authorList>
            <person name="Lapidus A."/>
            <person name="Nolan M."/>
            <person name="Lucas S."/>
            <person name="Glavina Del Rio T."/>
            <person name="Tice H."/>
            <person name="Cheng J.F."/>
            <person name="Tapia R."/>
            <person name="Han C."/>
            <person name="Goodwin L."/>
            <person name="Pitluck S."/>
            <person name="Liolios K."/>
            <person name="Pagani I."/>
            <person name="Ivanova N."/>
            <person name="Huntemann M."/>
            <person name="Mavromatis K."/>
            <person name="Mikhailova N."/>
            <person name="Pati A."/>
            <person name="Chen A."/>
            <person name="Palaniappan K."/>
            <person name="Land M."/>
            <person name="Brambilla E.M."/>
            <person name="Rohde M."/>
            <person name="Abt B."/>
            <person name="Verbarg S."/>
            <person name="Goker M."/>
            <person name="Bristow J."/>
            <person name="Eisen J.A."/>
            <person name="Markowitz V."/>
            <person name="Hugenholtz P."/>
            <person name="Kyrpides N.C."/>
            <person name="Klenk H.P."/>
            <person name="Woyke T."/>
        </authorList>
    </citation>
    <scope>NUCLEOTIDE SEQUENCE [LARGE SCALE GENOMIC DNA]</scope>
    <source>
        <strain evidence="3">ATCC 35100 / DSM 5205 / JP2</strain>
    </source>
</reference>
<feature type="region of interest" description="Disordered" evidence="1">
    <location>
        <begin position="150"/>
        <end position="193"/>
    </location>
</feature>
<proteinExistence type="predicted"/>
<organism evidence="2 3">
    <name type="scientific">Thiothrix nivea (strain ATCC 35100 / DSM 5205 / JP2)</name>
    <dbReference type="NCBI Taxonomy" id="870187"/>
    <lineage>
        <taxon>Bacteria</taxon>
        <taxon>Pseudomonadati</taxon>
        <taxon>Pseudomonadota</taxon>
        <taxon>Gammaproteobacteria</taxon>
        <taxon>Thiotrichales</taxon>
        <taxon>Thiotrichaceae</taxon>
        <taxon>Thiothrix</taxon>
    </lineage>
</organism>
<sequence precursor="true">MLRNKRFLAIALVVSTVCSYYLFASPKLWDSAPTDAALNQLPDVSTSLESPPSPTDQSNTAMIPESIISSIPAKSDTIAPTNAAETSINHDFNVVSAEVLALEQQYREGKLPISASDEVDFSPDAAVTPEVAELERQYRTGEIPILTIDDIDTTPNAPVTPETAELERQYRAGETPLYSPDEIDFSPDAAITPEVAELEAQYRQRETGQREE</sequence>
<protein>
    <submittedName>
        <fullName evidence="2">Uncharacterized protein</fullName>
    </submittedName>
</protein>